<dbReference type="PANTHER" id="PTHR44196">
    <property type="entry name" value="DEHYDROGENASE/REDUCTASE SDR FAMILY MEMBER 7B"/>
    <property type="match status" value="1"/>
</dbReference>
<dbReference type="Pfam" id="PF00106">
    <property type="entry name" value="adh_short"/>
    <property type="match status" value="1"/>
</dbReference>
<dbReference type="PRINTS" id="PR00081">
    <property type="entry name" value="GDHRDH"/>
</dbReference>
<evidence type="ECO:0000313" key="6">
    <source>
        <dbReference type="Proteomes" id="UP001164965"/>
    </source>
</evidence>
<dbReference type="Proteomes" id="UP001164965">
    <property type="component" value="Chromosome"/>
</dbReference>
<evidence type="ECO:0000256" key="3">
    <source>
        <dbReference type="RuleBase" id="RU000363"/>
    </source>
</evidence>
<dbReference type="PROSITE" id="PS00061">
    <property type="entry name" value="ADH_SHORT"/>
    <property type="match status" value="1"/>
</dbReference>
<dbReference type="InterPro" id="IPR002347">
    <property type="entry name" value="SDR_fam"/>
</dbReference>
<keyword evidence="2" id="KW-0560">Oxidoreductase</keyword>
<keyword evidence="6" id="KW-1185">Reference proteome</keyword>
<dbReference type="Gene3D" id="3.40.50.720">
    <property type="entry name" value="NAD(P)-binding Rossmann-like Domain"/>
    <property type="match status" value="1"/>
</dbReference>
<gene>
    <name evidence="5" type="ORF">RHODO2019_11685</name>
</gene>
<reference evidence="5" key="1">
    <citation type="submission" date="2022-10" db="EMBL/GenBank/DDBJ databases">
        <title>Rhodococcus sp.75.</title>
        <authorList>
            <person name="Sun M."/>
        </authorList>
    </citation>
    <scope>NUCLEOTIDE SEQUENCE</scope>
    <source>
        <strain evidence="5">75</strain>
    </source>
</reference>
<dbReference type="EMBL" id="CP110615">
    <property type="protein sequence ID" value="UZJ23856.1"/>
    <property type="molecule type" value="Genomic_DNA"/>
</dbReference>
<protein>
    <submittedName>
        <fullName evidence="5">SDR family NAD(P)-dependent oxidoreductase</fullName>
    </submittedName>
</protein>
<proteinExistence type="inferred from homology"/>
<evidence type="ECO:0000259" key="4">
    <source>
        <dbReference type="SMART" id="SM00822"/>
    </source>
</evidence>
<dbReference type="RefSeq" id="WP_265381964.1">
    <property type="nucleotide sequence ID" value="NZ_CP110615.1"/>
</dbReference>
<dbReference type="CDD" id="cd05233">
    <property type="entry name" value="SDR_c"/>
    <property type="match status" value="1"/>
</dbReference>
<accession>A0ABY6NXL1</accession>
<evidence type="ECO:0000256" key="1">
    <source>
        <dbReference type="ARBA" id="ARBA00006484"/>
    </source>
</evidence>
<name>A0ABY6NXL1_9NOCA</name>
<dbReference type="InterPro" id="IPR036291">
    <property type="entry name" value="NAD(P)-bd_dom_sf"/>
</dbReference>
<dbReference type="PANTHER" id="PTHR44196:SF1">
    <property type="entry name" value="DEHYDROGENASE_REDUCTASE SDR FAMILY MEMBER 7B"/>
    <property type="match status" value="1"/>
</dbReference>
<dbReference type="PRINTS" id="PR00080">
    <property type="entry name" value="SDRFAMILY"/>
</dbReference>
<organism evidence="5 6">
    <name type="scientific">Rhodococcus antarcticus</name>
    <dbReference type="NCBI Taxonomy" id="2987751"/>
    <lineage>
        <taxon>Bacteria</taxon>
        <taxon>Bacillati</taxon>
        <taxon>Actinomycetota</taxon>
        <taxon>Actinomycetes</taxon>
        <taxon>Mycobacteriales</taxon>
        <taxon>Nocardiaceae</taxon>
        <taxon>Rhodococcus</taxon>
    </lineage>
</organism>
<feature type="domain" description="Ketoreductase" evidence="4">
    <location>
        <begin position="9"/>
        <end position="204"/>
    </location>
</feature>
<evidence type="ECO:0000256" key="2">
    <source>
        <dbReference type="ARBA" id="ARBA00023002"/>
    </source>
</evidence>
<dbReference type="SMART" id="SM00822">
    <property type="entry name" value="PKS_KR"/>
    <property type="match status" value="1"/>
</dbReference>
<dbReference type="InterPro" id="IPR057326">
    <property type="entry name" value="KR_dom"/>
</dbReference>
<comment type="similarity">
    <text evidence="1 3">Belongs to the short-chain dehydrogenases/reductases (SDR) family.</text>
</comment>
<dbReference type="SUPFAM" id="SSF51735">
    <property type="entry name" value="NAD(P)-binding Rossmann-fold domains"/>
    <property type="match status" value="1"/>
</dbReference>
<sequence length="259" mass="26226">MVSCELAGKTVAVTGGARGIGLAIARACSDAGMSVAIGDLSADASAAAARSLPGPACGLVVDVRDRASFATFLDGAEAQLGPLHAVVNNAGVLRTGPFADASPADVSLQVEVNLGGVLTGTQLALERFLPRGGGHVVNLASTAAMVAAPQGATYSATKHAVLGFTRALRGELRGSGVLTTVVVPGVVRTGMTGGFRRAWGVRTVEPELVGSAVVAALRRGTPEIYVPREVALQGRLFTVLPARIADQLSRLTGAARVMH</sequence>
<evidence type="ECO:0000313" key="5">
    <source>
        <dbReference type="EMBL" id="UZJ23856.1"/>
    </source>
</evidence>
<dbReference type="InterPro" id="IPR020904">
    <property type="entry name" value="Sc_DH/Rdtase_CS"/>
</dbReference>